<evidence type="ECO:0000256" key="1">
    <source>
        <dbReference type="ARBA" id="ARBA00015132"/>
    </source>
</evidence>
<organism evidence="5 6">
    <name type="scientific">Kangiella marina</name>
    <dbReference type="NCBI Taxonomy" id="1079178"/>
    <lineage>
        <taxon>Bacteria</taxon>
        <taxon>Pseudomonadati</taxon>
        <taxon>Pseudomonadota</taxon>
        <taxon>Gammaproteobacteria</taxon>
        <taxon>Kangiellales</taxon>
        <taxon>Kangiellaceae</taxon>
        <taxon>Kangiella</taxon>
    </lineage>
</organism>
<dbReference type="SMART" id="SM00984">
    <property type="entry name" value="UDPG_MGDP_dh_C"/>
    <property type="match status" value="1"/>
</dbReference>
<evidence type="ECO:0000313" key="6">
    <source>
        <dbReference type="Proteomes" id="UP001501011"/>
    </source>
</evidence>
<protein>
    <recommendedName>
        <fullName evidence="1 3">UDP-glucose 6-dehydrogenase</fullName>
        <ecNumber evidence="3">1.1.1.22</ecNumber>
    </recommendedName>
</protein>
<dbReference type="InterPro" id="IPR028357">
    <property type="entry name" value="UDPglc_DH_bac"/>
</dbReference>
<evidence type="ECO:0000256" key="3">
    <source>
        <dbReference type="PIRNR" id="PIRNR000124"/>
    </source>
</evidence>
<dbReference type="SUPFAM" id="SSF52413">
    <property type="entry name" value="UDP-glucose/GDP-mannose dehydrogenase C-terminal domain"/>
    <property type="match status" value="1"/>
</dbReference>
<dbReference type="PANTHER" id="PTHR43750">
    <property type="entry name" value="UDP-GLUCOSE 6-DEHYDROGENASE TUAD"/>
    <property type="match status" value="1"/>
</dbReference>
<name>A0ABP8INW9_9GAMM</name>
<evidence type="ECO:0000256" key="2">
    <source>
        <dbReference type="ARBA" id="ARBA00023002"/>
    </source>
</evidence>
<dbReference type="InterPro" id="IPR014026">
    <property type="entry name" value="UDP-Glc/GDP-Man_DH_dimer"/>
</dbReference>
<dbReference type="Gene3D" id="1.20.5.100">
    <property type="entry name" value="Cytochrome c1, transmembrane anchor, C-terminal"/>
    <property type="match status" value="1"/>
</dbReference>
<dbReference type="InterPro" id="IPR008927">
    <property type="entry name" value="6-PGluconate_DH-like_C_sf"/>
</dbReference>
<dbReference type="PIRSF" id="PIRSF500134">
    <property type="entry name" value="UDPglc_DH_bac"/>
    <property type="match status" value="1"/>
</dbReference>
<keyword evidence="6" id="KW-1185">Reference proteome</keyword>
<dbReference type="PIRSF" id="PIRSF000124">
    <property type="entry name" value="UDPglc_GDPman_dh"/>
    <property type="match status" value="1"/>
</dbReference>
<dbReference type="InterPro" id="IPR014027">
    <property type="entry name" value="UDP-Glc/GDP-Man_DH_C"/>
</dbReference>
<keyword evidence="2 3" id="KW-0560">Oxidoreductase</keyword>
<dbReference type="InterPro" id="IPR036220">
    <property type="entry name" value="UDP-Glc/GDP-Man_DH_C_sf"/>
</dbReference>
<dbReference type="PANTHER" id="PTHR43750:SF3">
    <property type="entry name" value="UDP-GLUCOSE 6-DEHYDROGENASE TUAD"/>
    <property type="match status" value="1"/>
</dbReference>
<dbReference type="Proteomes" id="UP001501011">
    <property type="component" value="Unassembled WGS sequence"/>
</dbReference>
<keyword evidence="3" id="KW-0520">NAD</keyword>
<dbReference type="Gene3D" id="3.40.50.720">
    <property type="entry name" value="NAD(P)-binding Rossmann-like Domain"/>
    <property type="match status" value="2"/>
</dbReference>
<dbReference type="EC" id="1.1.1.22" evidence="3"/>
<dbReference type="Pfam" id="PF00984">
    <property type="entry name" value="UDPG_MGDP_dh"/>
    <property type="match status" value="1"/>
</dbReference>
<proteinExistence type="inferred from homology"/>
<sequence>MKVSIYGNTLEAYIAAISLSLYGNSVIQHTKSFHSEIDEQPFLKNEPGLKSKLERTAISNNLELSDTSKFSSADIHWIFYKDKKSGELFKLVSNLLSSGETISLVISTTLGIGTFNSISNQFKSYIQEGQLRLGTLPPFIREGNAFSDFESPELLLIGTDDNYLISMLSTLLSQVIENATKVMFVSGSEAELIKTSICTMLATRLSLINELASLAEEFNIDINTVIEGIGADSRVGNSYLQPGCGFGGLTLPQEVDNLLLQFSRTSSGSEMLKAVSETNRNQKEVLFRKFWSYNKANISELRVTIWGASFKPNSSSIDNSPIHELIEALTAQGCEINIYDPASTTALSIQYSEYLNIQLFDNKYEAAEDSDALFIVTDWKEFFEPDFILLRQRMNKPIIFDGRNIYDPGELIEFGFQYFAVGRGQKRND</sequence>
<accession>A0ABP8INW9</accession>
<dbReference type="EMBL" id="BAABFV010000002">
    <property type="protein sequence ID" value="GAA4364723.1"/>
    <property type="molecule type" value="Genomic_DNA"/>
</dbReference>
<gene>
    <name evidence="5" type="ORF">GCM10023151_21250</name>
</gene>
<evidence type="ECO:0000259" key="4">
    <source>
        <dbReference type="SMART" id="SM00984"/>
    </source>
</evidence>
<dbReference type="SUPFAM" id="SSF48179">
    <property type="entry name" value="6-phosphogluconate dehydrogenase C-terminal domain-like"/>
    <property type="match status" value="1"/>
</dbReference>
<comment type="similarity">
    <text evidence="3">Belongs to the UDP-glucose/GDP-mannose dehydrogenase family.</text>
</comment>
<dbReference type="NCBIfam" id="TIGR03026">
    <property type="entry name" value="NDP-sugDHase"/>
    <property type="match status" value="1"/>
</dbReference>
<dbReference type="InterPro" id="IPR017476">
    <property type="entry name" value="UDP-Glc/GDP-Man"/>
</dbReference>
<reference evidence="6" key="1">
    <citation type="journal article" date="2019" name="Int. J. Syst. Evol. Microbiol.">
        <title>The Global Catalogue of Microorganisms (GCM) 10K type strain sequencing project: providing services to taxonomists for standard genome sequencing and annotation.</title>
        <authorList>
            <consortium name="The Broad Institute Genomics Platform"/>
            <consortium name="The Broad Institute Genome Sequencing Center for Infectious Disease"/>
            <person name="Wu L."/>
            <person name="Ma J."/>
        </authorList>
    </citation>
    <scope>NUCLEOTIDE SEQUENCE [LARGE SCALE GENOMIC DNA]</scope>
    <source>
        <strain evidence="6">JCM 17728</strain>
    </source>
</reference>
<dbReference type="Pfam" id="PF03720">
    <property type="entry name" value="UDPG_MGDP_dh_C"/>
    <property type="match status" value="1"/>
</dbReference>
<feature type="domain" description="UDP-glucose/GDP-mannose dehydrogenase C-terminal" evidence="4">
    <location>
        <begin position="304"/>
        <end position="408"/>
    </location>
</feature>
<evidence type="ECO:0000313" key="5">
    <source>
        <dbReference type="EMBL" id="GAA4364723.1"/>
    </source>
</evidence>
<comment type="caution">
    <text evidence="5">The sequence shown here is derived from an EMBL/GenBank/DDBJ whole genome shotgun (WGS) entry which is preliminary data.</text>
</comment>
<comment type="catalytic activity">
    <reaction evidence="3">
        <text>UDP-alpha-D-glucose + 2 NAD(+) + H2O = UDP-alpha-D-glucuronate + 2 NADH + 3 H(+)</text>
        <dbReference type="Rhea" id="RHEA:23596"/>
        <dbReference type="ChEBI" id="CHEBI:15377"/>
        <dbReference type="ChEBI" id="CHEBI:15378"/>
        <dbReference type="ChEBI" id="CHEBI:57540"/>
        <dbReference type="ChEBI" id="CHEBI:57945"/>
        <dbReference type="ChEBI" id="CHEBI:58052"/>
        <dbReference type="ChEBI" id="CHEBI:58885"/>
        <dbReference type="EC" id="1.1.1.22"/>
    </reaction>
</comment>
<dbReference type="RefSeq" id="WP_345293200.1">
    <property type="nucleotide sequence ID" value="NZ_BAABFV010000002.1"/>
</dbReference>